<keyword evidence="14" id="KW-1185">Reference proteome</keyword>
<dbReference type="GO" id="GO:0016746">
    <property type="term" value="F:acyltransferase activity"/>
    <property type="evidence" value="ECO:0007669"/>
    <property type="project" value="InterPro"/>
</dbReference>
<comment type="similarity">
    <text evidence="4">In the C-terminal section; belongs to the phosphate acetyltransferase and butyryltransferase family.</text>
</comment>
<feature type="binding site" evidence="9">
    <location>
        <position position="149"/>
    </location>
    <ligand>
        <name>a divalent metal cation</name>
        <dbReference type="ChEBI" id="CHEBI:60240"/>
    </ligand>
</feature>
<feature type="domain" description="Malic enzyme NAD-binding" evidence="11">
    <location>
        <begin position="176"/>
        <end position="413"/>
    </location>
</feature>
<reference evidence="13 14" key="1">
    <citation type="submission" date="2017-06" db="EMBL/GenBank/DDBJ databases">
        <authorList>
            <person name="Kim H.J."/>
            <person name="Triplett B.A."/>
        </authorList>
    </citation>
    <scope>NUCLEOTIDE SEQUENCE [LARGE SCALE GENOMIC DNA]</scope>
    <source>
        <strain evidence="13 14">MWH-VicM1</strain>
    </source>
</reference>
<organism evidence="13 14">
    <name type="scientific">Polynucleobacter victoriensis</name>
    <dbReference type="NCBI Taxonomy" id="2049319"/>
    <lineage>
        <taxon>Bacteria</taxon>
        <taxon>Pseudomonadati</taxon>
        <taxon>Pseudomonadota</taxon>
        <taxon>Betaproteobacteria</taxon>
        <taxon>Burkholderiales</taxon>
        <taxon>Burkholderiaceae</taxon>
        <taxon>Polynucleobacter</taxon>
    </lineage>
</organism>
<evidence type="ECO:0000313" key="13">
    <source>
        <dbReference type="EMBL" id="SNC62402.1"/>
    </source>
</evidence>
<evidence type="ECO:0000256" key="3">
    <source>
        <dbReference type="ARBA" id="ARBA00007686"/>
    </source>
</evidence>
<dbReference type="PANTHER" id="PTHR43237:SF4">
    <property type="entry name" value="NADP-DEPENDENT MALIC ENZYME"/>
    <property type="match status" value="1"/>
</dbReference>
<dbReference type="Gene3D" id="3.40.50.10950">
    <property type="match status" value="1"/>
</dbReference>
<dbReference type="FunFam" id="3.40.50.720:FF:000095">
    <property type="entry name" value="NADP-dependent malic enzyme"/>
    <property type="match status" value="1"/>
</dbReference>
<evidence type="ECO:0000313" key="14">
    <source>
        <dbReference type="Proteomes" id="UP000197215"/>
    </source>
</evidence>
<dbReference type="AlphaFoldDB" id="A0A212T8Q1"/>
<dbReference type="InterPro" id="IPR042113">
    <property type="entry name" value="P_AcTrfase_dom1"/>
</dbReference>
<dbReference type="Gene3D" id="3.40.50.10380">
    <property type="entry name" value="Malic enzyme, N-terminal domain"/>
    <property type="match status" value="1"/>
</dbReference>
<dbReference type="EMBL" id="FYEX01000001">
    <property type="protein sequence ID" value="SNC62402.1"/>
    <property type="molecule type" value="Genomic_DNA"/>
</dbReference>
<gene>
    <name evidence="13" type="ORF">SAMN06295916_0670</name>
</gene>
<evidence type="ECO:0000259" key="12">
    <source>
        <dbReference type="SMART" id="SM01274"/>
    </source>
</evidence>
<dbReference type="GO" id="GO:0016616">
    <property type="term" value="F:oxidoreductase activity, acting on the CH-OH group of donors, NAD or NADP as acceptor"/>
    <property type="evidence" value="ECO:0007669"/>
    <property type="project" value="InterPro"/>
</dbReference>
<dbReference type="GO" id="GO:0006108">
    <property type="term" value="P:malate metabolic process"/>
    <property type="evidence" value="ECO:0007669"/>
    <property type="project" value="InterPro"/>
</dbReference>
<dbReference type="InterPro" id="IPR045213">
    <property type="entry name" value="Malic_NAD-bd_bact_type"/>
</dbReference>
<dbReference type="SMART" id="SM00919">
    <property type="entry name" value="Malic_M"/>
    <property type="match status" value="1"/>
</dbReference>
<keyword evidence="7" id="KW-0511">Multifunctional enzyme</keyword>
<evidence type="ECO:0000256" key="10">
    <source>
        <dbReference type="PIRSR" id="PIRSR036684-3"/>
    </source>
</evidence>
<dbReference type="InterPro" id="IPR012302">
    <property type="entry name" value="Malic_NAD-bd"/>
</dbReference>
<sequence length="773" mass="83602">MTSAKNIKNSSDQQKEALRKAALEYHEFPTPGKIAIAPTKQLTNQRDLALAYSPGVAAACEEIVADPANAFRYTSRGNLVGVVTNGTAVLGLGDIGPLASKPVMEGKGVLFKKFAGIDVFDIEINEKDPDKLIEIIASMEPTFGGINLEDIKAPDCFYIERKLRERMKIPVFHDDQHGTAIVVGAAIMNGLKVVGKDLKKVKLVTSGAGAAALACLDLLVDLGMPIENIWVTDLAGVVYKGRKELMDPDKEPFAKDTPQRTLAEVIDGADVFLGLSAGGVLKPEMVAKMAAKPLVFALANPTPEILPEEVKAVRDDAIIATGRTDYPNQVNNVLCFPFIFRGALDVGATTITREMEIAAVNAVADLAQVEQSDVVASAYGASNLSFGPEYLIPKPFDPRLIAIIAPAVARAAMDSGVATRPIKDFTAYKDQLQQFVYHSGTLMKPLFSVAKKVPMSKKRIVFSEGEDERVLRAVQVLIDEKIANPILIGRPAVIARRVERFGLRMNPGVDVDVCNPEFDERYRDYWQTYHRLTERKGVTESYARLEVRRRNTLIGSLMVLKGEADGLICGTIGQTGAHLHYIDQVIGHEEGAKTYGAMNALVLPGRQVFLVDTHINVDPSAEQLAELTILAAKELRAMGIEPKVALLSHSNFGSSNAPSAQKMRETLRILKEIAPDMKVDGEMHGDCALDEAIRKNIMPDSTLTGDANLLVLPNIDAANISYNLLKTAAGNGIAIGPILLGAAKPVHILTPSATPRRIVNMTTLAVVEAAQQK</sequence>
<dbReference type="InterPro" id="IPR037062">
    <property type="entry name" value="Malic_N_dom_sf"/>
</dbReference>
<dbReference type="Gene3D" id="3.40.50.720">
    <property type="entry name" value="NAD(P)-binding Rossmann-like Domain"/>
    <property type="match status" value="1"/>
</dbReference>
<accession>A0A212T8Q1</accession>
<dbReference type="GO" id="GO:0004470">
    <property type="term" value="F:malic enzyme activity"/>
    <property type="evidence" value="ECO:0007669"/>
    <property type="project" value="InterPro"/>
</dbReference>
<evidence type="ECO:0000256" key="5">
    <source>
        <dbReference type="ARBA" id="ARBA00022723"/>
    </source>
</evidence>
<dbReference type="Pfam" id="PF01515">
    <property type="entry name" value="PTA_PTB"/>
    <property type="match status" value="1"/>
</dbReference>
<dbReference type="Pfam" id="PF00390">
    <property type="entry name" value="malic"/>
    <property type="match status" value="1"/>
</dbReference>
<dbReference type="SMART" id="SM01274">
    <property type="entry name" value="malic"/>
    <property type="match status" value="1"/>
</dbReference>
<dbReference type="FunFam" id="3.40.50.10380:FF:000003">
    <property type="entry name" value="NADP-dependent malic enzyme"/>
    <property type="match status" value="1"/>
</dbReference>
<dbReference type="InterPro" id="IPR042112">
    <property type="entry name" value="P_AcTrfase_dom2"/>
</dbReference>
<dbReference type="Pfam" id="PF03949">
    <property type="entry name" value="Malic_M"/>
    <property type="match status" value="1"/>
</dbReference>
<name>A0A212T8Q1_9BURK</name>
<dbReference type="GO" id="GO:0046872">
    <property type="term" value="F:metal ion binding"/>
    <property type="evidence" value="ECO:0007669"/>
    <property type="project" value="UniProtKB-KW"/>
</dbReference>
<dbReference type="InterPro" id="IPR051674">
    <property type="entry name" value="Malate_Decarboxylase"/>
</dbReference>
<evidence type="ECO:0000259" key="11">
    <source>
        <dbReference type="SMART" id="SM00919"/>
    </source>
</evidence>
<dbReference type="InterPro" id="IPR036291">
    <property type="entry name" value="NAD(P)-bd_dom_sf"/>
</dbReference>
<proteinExistence type="inferred from homology"/>
<keyword evidence="10" id="KW-0521">NADP</keyword>
<dbReference type="InterPro" id="IPR046346">
    <property type="entry name" value="Aminoacid_DH-like_N_sf"/>
</dbReference>
<feature type="binding site" evidence="9">
    <location>
        <position position="150"/>
    </location>
    <ligand>
        <name>a divalent metal cation</name>
        <dbReference type="ChEBI" id="CHEBI:60240"/>
    </ligand>
</feature>
<dbReference type="SUPFAM" id="SSF53659">
    <property type="entry name" value="Isocitrate/Isopropylmalate dehydrogenase-like"/>
    <property type="match status" value="1"/>
</dbReference>
<evidence type="ECO:0000256" key="1">
    <source>
        <dbReference type="ARBA" id="ARBA00001936"/>
    </source>
</evidence>
<dbReference type="InterPro" id="IPR002505">
    <property type="entry name" value="PTA_PTB"/>
</dbReference>
<keyword evidence="5 9" id="KW-0479">Metal-binding</keyword>
<dbReference type="GO" id="GO:0051287">
    <property type="term" value="F:NAD binding"/>
    <property type="evidence" value="ECO:0007669"/>
    <property type="project" value="InterPro"/>
</dbReference>
<comment type="similarity">
    <text evidence="3">In the N-terminal section; belongs to the malic enzymes family.</text>
</comment>
<dbReference type="Proteomes" id="UP000197215">
    <property type="component" value="Unassembled WGS sequence"/>
</dbReference>
<comment type="cofactor">
    <cofactor evidence="1">
        <name>Mn(2+)</name>
        <dbReference type="ChEBI" id="CHEBI:29035"/>
    </cofactor>
</comment>
<dbReference type="RefSeq" id="WP_088812552.1">
    <property type="nucleotide sequence ID" value="NZ_FYEX01000001.1"/>
</dbReference>
<dbReference type="CDD" id="cd05311">
    <property type="entry name" value="NAD_bind_2_malic_enz"/>
    <property type="match status" value="1"/>
</dbReference>
<comment type="cofactor">
    <cofactor evidence="2">
        <name>Mg(2+)</name>
        <dbReference type="ChEBI" id="CHEBI:18420"/>
    </cofactor>
</comment>
<dbReference type="PIRSF" id="PIRSF036684">
    <property type="entry name" value="ME_PTA"/>
    <property type="match status" value="1"/>
</dbReference>
<keyword evidence="6" id="KW-0560">Oxidoreductase</keyword>
<protein>
    <submittedName>
        <fullName evidence="13">Malate dehydrogenase (Oxaloacetate-decarboxylating)(NADP+)</fullName>
    </submittedName>
</protein>
<feature type="domain" description="Malic enzyme N-terminal" evidence="12">
    <location>
        <begin position="31"/>
        <end position="164"/>
    </location>
</feature>
<feature type="binding site" evidence="10">
    <location>
        <position position="175"/>
    </location>
    <ligand>
        <name>a divalent metal cation</name>
        <dbReference type="ChEBI" id="CHEBI:60240"/>
    </ligand>
</feature>
<dbReference type="PANTHER" id="PTHR43237">
    <property type="entry name" value="NADP-DEPENDENT MALIC ENZYME"/>
    <property type="match status" value="1"/>
</dbReference>
<feature type="binding site" evidence="10">
    <location>
        <begin position="89"/>
        <end position="96"/>
    </location>
    <ligand>
        <name>NADP(+)</name>
        <dbReference type="ChEBI" id="CHEBI:58349"/>
    </ligand>
</feature>
<dbReference type="SUPFAM" id="SSF53223">
    <property type="entry name" value="Aminoacid dehydrogenase-like, N-terminal domain"/>
    <property type="match status" value="1"/>
</dbReference>
<evidence type="ECO:0000256" key="7">
    <source>
        <dbReference type="ARBA" id="ARBA00023268"/>
    </source>
</evidence>
<evidence type="ECO:0000256" key="2">
    <source>
        <dbReference type="ARBA" id="ARBA00001946"/>
    </source>
</evidence>
<dbReference type="InterPro" id="IPR012188">
    <property type="entry name" value="ME_PTA"/>
</dbReference>
<dbReference type="InterPro" id="IPR012301">
    <property type="entry name" value="Malic_N_dom"/>
</dbReference>
<evidence type="ECO:0000256" key="8">
    <source>
        <dbReference type="PIRSR" id="PIRSR036684-1"/>
    </source>
</evidence>
<evidence type="ECO:0000256" key="6">
    <source>
        <dbReference type="ARBA" id="ARBA00023002"/>
    </source>
</evidence>
<dbReference type="NCBIfam" id="NF009501">
    <property type="entry name" value="PRK12861.1"/>
    <property type="match status" value="1"/>
</dbReference>
<dbReference type="OrthoDB" id="9805787at2"/>
<dbReference type="InterPro" id="IPR032683">
    <property type="entry name" value="Malate_DH"/>
</dbReference>
<dbReference type="SUPFAM" id="SSF51735">
    <property type="entry name" value="NAD(P)-binding Rossmann-fold domains"/>
    <property type="match status" value="1"/>
</dbReference>
<feature type="active site" description="Proton acceptor" evidence="8">
    <location>
        <position position="107"/>
    </location>
</feature>
<dbReference type="Pfam" id="PF12434">
    <property type="entry name" value="Malate_DH"/>
    <property type="match status" value="1"/>
</dbReference>
<dbReference type="Gene3D" id="3.40.50.10750">
    <property type="entry name" value="Isocitrate/Isopropylmalate dehydrogenase-like"/>
    <property type="match status" value="1"/>
</dbReference>
<feature type="binding site" evidence="10">
    <location>
        <position position="300"/>
    </location>
    <ligand>
        <name>a divalent metal cation</name>
        <dbReference type="ChEBI" id="CHEBI:60240"/>
    </ligand>
</feature>
<evidence type="ECO:0000256" key="4">
    <source>
        <dbReference type="ARBA" id="ARBA00008756"/>
    </source>
</evidence>
<evidence type="ECO:0000256" key="9">
    <source>
        <dbReference type="PIRSR" id="PIRSR036684-2"/>
    </source>
</evidence>